<proteinExistence type="predicted"/>
<keyword evidence="1" id="KW-1133">Transmembrane helix</keyword>
<dbReference type="AlphaFoldDB" id="A0A315S7J0"/>
<feature type="transmembrane region" description="Helical" evidence="1">
    <location>
        <begin position="70"/>
        <end position="89"/>
    </location>
</feature>
<protein>
    <submittedName>
        <fullName evidence="2">Permease</fullName>
    </submittedName>
</protein>
<feature type="transmembrane region" description="Helical" evidence="1">
    <location>
        <begin position="104"/>
        <end position="122"/>
    </location>
</feature>
<evidence type="ECO:0000313" key="3">
    <source>
        <dbReference type="Proteomes" id="UP000293613"/>
    </source>
</evidence>
<sequence>MKHSAMYIISGIGALVLFVAFLFYTSAPVNLVGWFKLSDLLTIIGGLMFIIPFYIVSVRRKMRDNAPNPWAWQYLPVIGMVLMVIGLIFPNGKLTVGVIDLCDVLYLFGCVFMLMIFVYPFGSVNEEMLESDVDERVDDDARQ</sequence>
<dbReference type="Proteomes" id="UP000293613">
    <property type="component" value="Unassembled WGS sequence"/>
</dbReference>
<accession>A0A315S7J0</accession>
<dbReference type="RefSeq" id="WP_004218759.1">
    <property type="nucleotide sequence ID" value="NZ_CAKMAC010000001.1"/>
</dbReference>
<gene>
    <name evidence="2" type="ORF">PG2011B_0547</name>
</gene>
<reference evidence="2 3" key="1">
    <citation type="journal article" date="2019" name="Appl. Environ. Microbiol.">
        <title>Dissecting the evolutionary development of the Bifidobacterium animalis species through comparative genomics analyses.</title>
        <authorList>
            <person name="Lugli G.A."/>
            <person name="Mancino W."/>
            <person name="Milani C."/>
            <person name="Duranti S."/>
            <person name="Mancabelli L."/>
            <person name="Napoli S."/>
            <person name="Mangifesta M."/>
            <person name="Viappiani A."/>
            <person name="Anzalone R."/>
            <person name="Longhi G."/>
            <person name="van Sinderen D."/>
            <person name="Ventura M."/>
            <person name="Turroni F."/>
        </authorList>
    </citation>
    <scope>NUCLEOTIDE SEQUENCE [LARGE SCALE GENOMIC DNA]</scope>
    <source>
        <strain evidence="2 3">2011B</strain>
    </source>
</reference>
<name>A0A315S7J0_BIFAN</name>
<feature type="transmembrane region" description="Helical" evidence="1">
    <location>
        <begin position="37"/>
        <end position="58"/>
    </location>
</feature>
<evidence type="ECO:0000313" key="2">
    <source>
        <dbReference type="EMBL" id="RYM95699.1"/>
    </source>
</evidence>
<organism evidence="2 3">
    <name type="scientific">Bifidobacterium animalis subsp. lactis</name>
    <name type="common">Bifidobacterium lactis</name>
    <dbReference type="NCBI Taxonomy" id="302911"/>
    <lineage>
        <taxon>Bacteria</taxon>
        <taxon>Bacillati</taxon>
        <taxon>Actinomycetota</taxon>
        <taxon>Actinomycetes</taxon>
        <taxon>Bifidobacteriales</taxon>
        <taxon>Bifidobacteriaceae</taxon>
        <taxon>Bifidobacterium</taxon>
    </lineage>
</organism>
<keyword evidence="1" id="KW-0812">Transmembrane</keyword>
<comment type="caution">
    <text evidence="2">The sequence shown here is derived from an EMBL/GenBank/DDBJ whole genome shotgun (WGS) entry which is preliminary data.</text>
</comment>
<keyword evidence="1" id="KW-0472">Membrane</keyword>
<dbReference type="EMBL" id="RSCO01000016">
    <property type="protein sequence ID" value="RYM95699.1"/>
    <property type="molecule type" value="Genomic_DNA"/>
</dbReference>
<dbReference type="OMA" id="RSAMYII"/>
<feature type="transmembrane region" description="Helical" evidence="1">
    <location>
        <begin position="7"/>
        <end position="25"/>
    </location>
</feature>
<evidence type="ECO:0000256" key="1">
    <source>
        <dbReference type="SAM" id="Phobius"/>
    </source>
</evidence>
<dbReference type="GeneID" id="29696651"/>